<dbReference type="Pfam" id="PF00291">
    <property type="entry name" value="PALP"/>
    <property type="match status" value="1"/>
</dbReference>
<evidence type="ECO:0000313" key="2">
    <source>
        <dbReference type="Proteomes" id="UP000504637"/>
    </source>
</evidence>
<reference evidence="3" key="1">
    <citation type="submission" date="2020-01" db="EMBL/GenBank/DDBJ databases">
        <authorList>
            <consortium name="DOE Joint Genome Institute"/>
            <person name="Haridas S."/>
            <person name="Albert R."/>
            <person name="Binder M."/>
            <person name="Bloem J."/>
            <person name="Labutti K."/>
            <person name="Salamov A."/>
            <person name="Andreopoulos B."/>
            <person name="Baker S.E."/>
            <person name="Barry K."/>
            <person name="Bills G."/>
            <person name="Bluhm B.H."/>
            <person name="Cannon C."/>
            <person name="Castanera R."/>
            <person name="Culley D.E."/>
            <person name="Daum C."/>
            <person name="Ezra D."/>
            <person name="Gonzalez J.B."/>
            <person name="Henrissat B."/>
            <person name="Kuo A."/>
            <person name="Liang C."/>
            <person name="Lipzen A."/>
            <person name="Lutzoni F."/>
            <person name="Magnuson J."/>
            <person name="Mondo S."/>
            <person name="Nolan M."/>
            <person name="Ohm R."/>
            <person name="Pangilinan J."/>
            <person name="Park H.-J."/>
            <person name="Ramirez L."/>
            <person name="Alfaro M."/>
            <person name="Sun H."/>
            <person name="Tritt A."/>
            <person name="Yoshinaga Y."/>
            <person name="Zwiers L.-H."/>
            <person name="Turgeon B.G."/>
            <person name="Goodwin S.B."/>
            <person name="Spatafora J.W."/>
            <person name="Crous P.W."/>
            <person name="Grigoriev I.V."/>
        </authorList>
    </citation>
    <scope>NUCLEOTIDE SEQUENCE</scope>
    <source>
        <strain evidence="3">CBS 342.82</strain>
    </source>
</reference>
<dbReference type="Proteomes" id="UP000504637">
    <property type="component" value="Unplaced"/>
</dbReference>
<proteinExistence type="predicted"/>
<dbReference type="InterPro" id="IPR001926">
    <property type="entry name" value="TrpB-like_PALP"/>
</dbReference>
<reference evidence="3" key="2">
    <citation type="submission" date="2020-04" db="EMBL/GenBank/DDBJ databases">
        <authorList>
            <consortium name="NCBI Genome Project"/>
        </authorList>
    </citation>
    <scope>NUCLEOTIDE SEQUENCE</scope>
    <source>
        <strain evidence="3">CBS 342.82</strain>
    </source>
</reference>
<accession>A0A6J3LY38</accession>
<dbReference type="PANTHER" id="PTHR42937:SF1">
    <property type="entry name" value="DIAMINOPROPIONATE AMMONIA-LYASE"/>
    <property type="match status" value="1"/>
</dbReference>
<name>A0A6J3LY38_9PEZI</name>
<feature type="domain" description="Tryptophan synthase beta chain-like PALP" evidence="1">
    <location>
        <begin position="51"/>
        <end position="377"/>
    </location>
</feature>
<dbReference type="AlphaFoldDB" id="A0A6J3LY38"/>
<dbReference type="PANTHER" id="PTHR42937">
    <property type="match status" value="1"/>
</dbReference>
<evidence type="ECO:0000313" key="3">
    <source>
        <dbReference type="RefSeq" id="XP_033457614.1"/>
    </source>
</evidence>
<sequence length="389" mass="42775">MSAYKVKHLHSGEEHERPAILVNNHHIRDKARWETYAVDPAIEAFHRHLPDYAETTLHHLPSLAAELGVARVFLKDESTRFGLPAFKILGASWAVHRTVCEILRLPPTTSLEIMRRAVSDRNASMPAVRIVACTEGNWGRALTKMAKFLDISTTIYVPGLMSEYTRNLLRVESAEVIVLDDGTYDDCIAAARDDAQRTGASLIMDTSWEGYERIPQWVVDGYTSILAETDRQVSSFTNGQKASTFFVSVGVGSWAHAVVMHYKAADPNSCIIAVEPEAAACLKESLHCGKLRAISTGHTIMAGMCCGTPSSIAFPVLRDGVSVALVVNEKEAHESVCFLRAIDINAGPCGAATLSAMRKYLVTLSREERNDMVVVLFSTEGPRDYDIPI</sequence>
<protein>
    <submittedName>
        <fullName evidence="3">Tryptophan synthase beta subunit-like PLP-dependent enzyme</fullName>
    </submittedName>
</protein>
<dbReference type="RefSeq" id="XP_033457614.1">
    <property type="nucleotide sequence ID" value="XM_033602627.1"/>
</dbReference>
<reference evidence="3" key="3">
    <citation type="submission" date="2025-08" db="UniProtKB">
        <authorList>
            <consortium name="RefSeq"/>
        </authorList>
    </citation>
    <scope>IDENTIFICATION</scope>
    <source>
        <strain evidence="3">CBS 342.82</strain>
    </source>
</reference>
<dbReference type="InterPro" id="IPR036052">
    <property type="entry name" value="TrpB-like_PALP_sf"/>
</dbReference>
<evidence type="ECO:0000259" key="1">
    <source>
        <dbReference type="Pfam" id="PF00291"/>
    </source>
</evidence>
<keyword evidence="2" id="KW-1185">Reference proteome</keyword>
<gene>
    <name evidence="3" type="ORF">K489DRAFT_360902</name>
</gene>
<dbReference type="SUPFAM" id="SSF53686">
    <property type="entry name" value="Tryptophan synthase beta subunit-like PLP-dependent enzymes"/>
    <property type="match status" value="1"/>
</dbReference>
<dbReference type="Gene3D" id="3.40.50.1100">
    <property type="match status" value="2"/>
</dbReference>
<dbReference type="GeneID" id="54360427"/>
<dbReference type="OrthoDB" id="10059875at2759"/>
<organism evidence="3">
    <name type="scientific">Dissoconium aciculare CBS 342.82</name>
    <dbReference type="NCBI Taxonomy" id="1314786"/>
    <lineage>
        <taxon>Eukaryota</taxon>
        <taxon>Fungi</taxon>
        <taxon>Dikarya</taxon>
        <taxon>Ascomycota</taxon>
        <taxon>Pezizomycotina</taxon>
        <taxon>Dothideomycetes</taxon>
        <taxon>Dothideomycetidae</taxon>
        <taxon>Mycosphaerellales</taxon>
        <taxon>Dissoconiaceae</taxon>
        <taxon>Dissoconium</taxon>
    </lineage>
</organism>